<evidence type="ECO:0000256" key="2">
    <source>
        <dbReference type="ARBA" id="ARBA00022771"/>
    </source>
</evidence>
<dbReference type="PANTHER" id="PTHR20922:SF13">
    <property type="entry name" value="DNL-TYPE ZINC FINGER PROTEIN"/>
    <property type="match status" value="1"/>
</dbReference>
<reference evidence="7" key="2">
    <citation type="submission" date="2013-10" db="EMBL/GenBank/DDBJ databases">
        <authorList>
            <person name="Aslett M."/>
        </authorList>
    </citation>
    <scope>NUCLEOTIDE SEQUENCE [LARGE SCALE GENOMIC DNA]</scope>
    <source>
        <strain evidence="7">Houghton</strain>
    </source>
</reference>
<accession>U6KLJ7</accession>
<dbReference type="InterPro" id="IPR007853">
    <property type="entry name" value="Znf_DNL-typ"/>
</dbReference>
<dbReference type="EMBL" id="HG673747">
    <property type="protein sequence ID" value="CDJ37162.1"/>
    <property type="molecule type" value="Genomic_DNA"/>
</dbReference>
<dbReference type="PANTHER" id="PTHR20922">
    <property type="entry name" value="DNL-TYPE ZINC FINGER PROTEIN"/>
    <property type="match status" value="1"/>
</dbReference>
<evidence type="ECO:0000256" key="5">
    <source>
        <dbReference type="SAM" id="MobiDB-lite"/>
    </source>
</evidence>
<evidence type="ECO:0000313" key="8">
    <source>
        <dbReference type="Proteomes" id="UP000030747"/>
    </source>
</evidence>
<dbReference type="GO" id="GO:0030150">
    <property type="term" value="P:protein import into mitochondrial matrix"/>
    <property type="evidence" value="ECO:0007669"/>
    <property type="project" value="TreeGrafter"/>
</dbReference>
<dbReference type="GO" id="GO:0051087">
    <property type="term" value="F:protein-folding chaperone binding"/>
    <property type="evidence" value="ECO:0007669"/>
    <property type="project" value="TreeGrafter"/>
</dbReference>
<keyword evidence="1" id="KW-0479">Metal-binding</keyword>
<dbReference type="OrthoDB" id="512667at2759"/>
<dbReference type="GO" id="GO:0006457">
    <property type="term" value="P:protein folding"/>
    <property type="evidence" value="ECO:0007669"/>
    <property type="project" value="TreeGrafter"/>
</dbReference>
<keyword evidence="2 4" id="KW-0863">Zinc-finger</keyword>
<protein>
    <submittedName>
        <fullName evidence="7">Zim17p, related</fullName>
    </submittedName>
</protein>
<evidence type="ECO:0000256" key="1">
    <source>
        <dbReference type="ARBA" id="ARBA00022723"/>
    </source>
</evidence>
<dbReference type="InterPro" id="IPR024158">
    <property type="entry name" value="Mt_import_TIM15"/>
</dbReference>
<evidence type="ECO:0000313" key="7">
    <source>
        <dbReference type="EMBL" id="CDJ37162.1"/>
    </source>
</evidence>
<dbReference type="GO" id="GO:0050821">
    <property type="term" value="P:protein stabilization"/>
    <property type="evidence" value="ECO:0007669"/>
    <property type="project" value="TreeGrafter"/>
</dbReference>
<sequence>MMQALRRQPSFWVCARVRNGAPTAHPGFPKDRHSNSVLTGRTSDTGSWMIPVRLSNVSPAPAARESAECPAATATRETVPTRRAQLRHLNSFGVPGPMVSSLSHAQFCGIPIRRLLSTVPSGTTGAAAVASEGADGQLGELSGRTPEESNEGQPVPTEPNESQSLPTEPNEGPLVRVDLSRIPGTENAKDGLMTLVFTCCKCNRRSAKKFSKVAYTQGVVIVRCPGCSNLHLVADRLKWFGDEESDVETILAAKGEKVLRSLTAAYLLDFEGMGDDWEEPTHGPHNIVTGS</sequence>
<dbReference type="PROSITE" id="PS51501">
    <property type="entry name" value="ZF_DNL"/>
    <property type="match status" value="1"/>
</dbReference>
<keyword evidence="3" id="KW-0862">Zinc</keyword>
<feature type="domain" description="DNL-type" evidence="6">
    <location>
        <begin position="188"/>
        <end position="283"/>
    </location>
</feature>
<evidence type="ECO:0000259" key="6">
    <source>
        <dbReference type="PROSITE" id="PS51501"/>
    </source>
</evidence>
<keyword evidence="8" id="KW-1185">Reference proteome</keyword>
<organism evidence="7 8">
    <name type="scientific">Eimeria tenella</name>
    <name type="common">Coccidian parasite</name>
    <dbReference type="NCBI Taxonomy" id="5802"/>
    <lineage>
        <taxon>Eukaryota</taxon>
        <taxon>Sar</taxon>
        <taxon>Alveolata</taxon>
        <taxon>Apicomplexa</taxon>
        <taxon>Conoidasida</taxon>
        <taxon>Coccidia</taxon>
        <taxon>Eucoccidiorida</taxon>
        <taxon>Eimeriorina</taxon>
        <taxon>Eimeriidae</taxon>
        <taxon>Eimeria</taxon>
    </lineage>
</organism>
<dbReference type="VEuPathDB" id="ToxoDB:ETH2_0633000"/>
<evidence type="ECO:0000256" key="4">
    <source>
        <dbReference type="PROSITE-ProRule" id="PRU00834"/>
    </source>
</evidence>
<gene>
    <name evidence="7" type="ORF">ETH_00013100</name>
</gene>
<dbReference type="Pfam" id="PF05180">
    <property type="entry name" value="zf-DNL"/>
    <property type="match status" value="1"/>
</dbReference>
<reference evidence="7" key="1">
    <citation type="submission" date="2013-10" db="EMBL/GenBank/DDBJ databases">
        <title>Genomic analysis of the causative agents of coccidiosis in chickens.</title>
        <authorList>
            <person name="Reid A.J."/>
            <person name="Blake D."/>
            <person name="Billington K."/>
            <person name="Browne H."/>
            <person name="Dunn M."/>
            <person name="Hung S."/>
            <person name="Kawahara F."/>
            <person name="Miranda-Saavedra D."/>
            <person name="Mourier T."/>
            <person name="Nagra H."/>
            <person name="Otto T.D."/>
            <person name="Rawlings N."/>
            <person name="Sanchez A."/>
            <person name="Sanders M."/>
            <person name="Subramaniam C."/>
            <person name="Tay Y."/>
            <person name="Dear P."/>
            <person name="Doerig C."/>
            <person name="Gruber A."/>
            <person name="Parkinson J."/>
            <person name="Shirley M."/>
            <person name="Wan K.L."/>
            <person name="Berriman M."/>
            <person name="Tomley F."/>
            <person name="Pain A."/>
        </authorList>
    </citation>
    <scope>NUCLEOTIDE SEQUENCE [LARGE SCALE GENOMIC DNA]</scope>
    <source>
        <strain evidence="7">Houghton</strain>
    </source>
</reference>
<evidence type="ECO:0000256" key="3">
    <source>
        <dbReference type="ARBA" id="ARBA00022833"/>
    </source>
</evidence>
<feature type="region of interest" description="Disordered" evidence="5">
    <location>
        <begin position="126"/>
        <end position="174"/>
    </location>
</feature>
<dbReference type="GO" id="GO:0008270">
    <property type="term" value="F:zinc ion binding"/>
    <property type="evidence" value="ECO:0007669"/>
    <property type="project" value="UniProtKB-KW"/>
</dbReference>
<dbReference type="GeneID" id="25251787"/>
<dbReference type="AlphaFoldDB" id="U6KLJ7"/>
<dbReference type="GO" id="GO:0005739">
    <property type="term" value="C:mitochondrion"/>
    <property type="evidence" value="ECO:0007669"/>
    <property type="project" value="TreeGrafter"/>
</dbReference>
<dbReference type="RefSeq" id="XP_013228000.1">
    <property type="nucleotide sequence ID" value="XM_013372546.1"/>
</dbReference>
<proteinExistence type="predicted"/>
<dbReference type="Proteomes" id="UP000030747">
    <property type="component" value="Unassembled WGS sequence"/>
</dbReference>
<dbReference type="VEuPathDB" id="ToxoDB:ETH_00013100"/>
<name>U6KLJ7_EIMTE</name>